<feature type="domain" description="POTRA" evidence="9">
    <location>
        <begin position="136"/>
        <end position="196"/>
    </location>
</feature>
<evidence type="ECO:0000256" key="1">
    <source>
        <dbReference type="ARBA" id="ARBA00004370"/>
    </source>
</evidence>
<comment type="subcellular location">
    <subcellularLocation>
        <location evidence="1">Membrane</location>
    </subcellularLocation>
</comment>
<feature type="signal peptide" evidence="7">
    <location>
        <begin position="1"/>
        <end position="21"/>
    </location>
</feature>
<accession>A0ABM5UVF0</accession>
<dbReference type="InterPro" id="IPR039910">
    <property type="entry name" value="D15-like"/>
</dbReference>
<feature type="chain" id="PRO_5047198091" evidence="7">
    <location>
        <begin position="22"/>
        <end position="577"/>
    </location>
</feature>
<name>A0ABM5UVF0_9COXI</name>
<dbReference type="Gene3D" id="3.10.20.310">
    <property type="entry name" value="membrane protein fhac"/>
    <property type="match status" value="3"/>
</dbReference>
<protein>
    <submittedName>
        <fullName evidence="10">Outer membrane protein, OMP85 family protein</fullName>
    </submittedName>
</protein>
<evidence type="ECO:0000256" key="7">
    <source>
        <dbReference type="SAM" id="SignalP"/>
    </source>
</evidence>
<dbReference type="InterPro" id="IPR010827">
    <property type="entry name" value="BamA/TamA_POTRA"/>
</dbReference>
<evidence type="ECO:0000256" key="4">
    <source>
        <dbReference type="ARBA" id="ARBA00022729"/>
    </source>
</evidence>
<evidence type="ECO:0000256" key="2">
    <source>
        <dbReference type="ARBA" id="ARBA00022452"/>
    </source>
</evidence>
<keyword evidence="2" id="KW-1134">Transmembrane beta strand</keyword>
<evidence type="ECO:0000313" key="10">
    <source>
        <dbReference type="EMBL" id="AKQ33937.1"/>
    </source>
</evidence>
<evidence type="ECO:0000259" key="8">
    <source>
        <dbReference type="Pfam" id="PF01103"/>
    </source>
</evidence>
<keyword evidence="11" id="KW-1185">Reference proteome</keyword>
<dbReference type="RefSeq" id="WP_048875601.1">
    <property type="nucleotide sequence ID" value="NZ_CP011126.1"/>
</dbReference>
<evidence type="ECO:0000256" key="6">
    <source>
        <dbReference type="ARBA" id="ARBA00023237"/>
    </source>
</evidence>
<proteinExistence type="predicted"/>
<dbReference type="Pfam" id="PF01103">
    <property type="entry name" value="Omp85"/>
    <property type="match status" value="1"/>
</dbReference>
<keyword evidence="4 7" id="KW-0732">Signal</keyword>
<dbReference type="EMBL" id="CP011126">
    <property type="protein sequence ID" value="AKQ33937.1"/>
    <property type="molecule type" value="Genomic_DNA"/>
</dbReference>
<gene>
    <name evidence="10" type="ORF">CleRT_13880</name>
</gene>
<reference evidence="10 11" key="1">
    <citation type="journal article" date="2015" name="Genome Biol. Evol.">
        <title>Distinctive Genome Reduction Rates Revealed by Genomic Analyses of Two Coxiella-Like Endosymbionts in Ticks.</title>
        <authorList>
            <person name="Gottlieb Y."/>
            <person name="Lalzar I."/>
            <person name="Klasson L."/>
        </authorList>
    </citation>
    <scope>NUCLEOTIDE SEQUENCE [LARGE SCALE GENOMIC DNA]</scope>
    <source>
        <strain evidence="10 11">CRt</strain>
    </source>
</reference>
<keyword evidence="3" id="KW-0812">Transmembrane</keyword>
<evidence type="ECO:0000256" key="5">
    <source>
        <dbReference type="ARBA" id="ARBA00023136"/>
    </source>
</evidence>
<feature type="domain" description="Bacterial surface antigen (D15)" evidence="8">
    <location>
        <begin position="402"/>
        <end position="574"/>
    </location>
</feature>
<dbReference type="Pfam" id="PF07244">
    <property type="entry name" value="POTRA"/>
    <property type="match status" value="1"/>
</dbReference>
<keyword evidence="5" id="KW-0472">Membrane</keyword>
<dbReference type="Gene3D" id="2.40.160.50">
    <property type="entry name" value="membrane protein fhac: a member of the omp85/tpsb transporter family"/>
    <property type="match status" value="1"/>
</dbReference>
<evidence type="ECO:0000256" key="3">
    <source>
        <dbReference type="ARBA" id="ARBA00022692"/>
    </source>
</evidence>
<dbReference type="PANTHER" id="PTHR12815:SF47">
    <property type="entry name" value="TRANSLOCATION AND ASSEMBLY MODULE SUBUNIT TAMA"/>
    <property type="match status" value="1"/>
</dbReference>
<keyword evidence="6" id="KW-0998">Cell outer membrane</keyword>
<evidence type="ECO:0000259" key="9">
    <source>
        <dbReference type="Pfam" id="PF07244"/>
    </source>
</evidence>
<dbReference type="InterPro" id="IPR000184">
    <property type="entry name" value="Bac_surfAg_D15"/>
</dbReference>
<dbReference type="Proteomes" id="UP000063965">
    <property type="component" value="Chromosome"/>
</dbReference>
<dbReference type="PANTHER" id="PTHR12815">
    <property type="entry name" value="SORTING AND ASSEMBLY MACHINERY SAMM50 PROTEIN FAMILY MEMBER"/>
    <property type="match status" value="1"/>
</dbReference>
<evidence type="ECO:0000313" key="11">
    <source>
        <dbReference type="Proteomes" id="UP000063965"/>
    </source>
</evidence>
<organism evidence="10 11">
    <name type="scientific">Candidatus Coxiella mudrowiae</name>
    <dbReference type="NCBI Taxonomy" id="2054173"/>
    <lineage>
        <taxon>Bacteria</taxon>
        <taxon>Pseudomonadati</taxon>
        <taxon>Pseudomonadota</taxon>
        <taxon>Gammaproteobacteria</taxon>
        <taxon>Legionellales</taxon>
        <taxon>Coxiellaceae</taxon>
        <taxon>Coxiella</taxon>
    </lineage>
</organism>
<sequence>MKNYLIIISLFCCSLSRFAWAILPPPLVNTLEVQILGLPLTPLENVFKQLIEKQAAIKDQFTTAAIMKFYRDIPKEIEEGIKPYGYFKPYIRSYIQRCHSSLFYSHFIVNSGPRMYFTHVELEIIGPGSSDKDFQRLYENFRIKAGDFFDSEKYEQAKNDLFNVAAARGFFKAKMVKSQIQINLSTYRATVTIIFDTGPRFHFGVTHFSYTPFNEAFMHRFLQYLEGHYFSQEKIKQTREGLTNSNYFSTVVVTPEPEKTKGLYVPVAIHLHTEPKKQYSFGLGYGTDTGVRALIRTNFRWINPYGHRFNAYLCASSVNSALVANYYIPGRNPAKDQYVLTAAFLNQDQDTGKGRSGRLTASYQTDLNGWQQIINLTALQERYNLTGLPRTNARVLYPSILWQRIHADNLLNPKKGYSIIATISSAAKGFLSKTGFLQSRIDGRFLFTAWDQTRFIIRSSLGYTAIKNIVNLPISFQFFAGGAQSLRGYSYNSIGPGRGLVVGSFEIQQKILKNLYLSAFIDAGNVSDQISKNKLKVDIGSGLVILTPIGMFELTIANAISESKKPWVIQFSMGSPL</sequence>